<gene>
    <name evidence="6" type="ORF">NFI88_07585</name>
</gene>
<proteinExistence type="inferred from homology"/>
<evidence type="ECO:0000256" key="3">
    <source>
        <dbReference type="ARBA" id="ARBA00022898"/>
    </source>
</evidence>
<dbReference type="InterPro" id="IPR015421">
    <property type="entry name" value="PyrdxlP-dep_Trfase_major"/>
</dbReference>
<evidence type="ECO:0000313" key="6">
    <source>
        <dbReference type="EMBL" id="MCQ8240703.1"/>
    </source>
</evidence>
<dbReference type="SUPFAM" id="SSF53383">
    <property type="entry name" value="PLP-dependent transferases"/>
    <property type="match status" value="1"/>
</dbReference>
<comment type="similarity">
    <text evidence="5">Belongs to the group II decarboxylase family.</text>
</comment>
<keyword evidence="4 5" id="KW-0456">Lyase</keyword>
<sequence length="483" mass="51049">MAGLDGESLESLRALGHRMLDDLFDRLEAQGRGEGPAWQPTPPDVRLALLDEPLPAAPADPSRLYDEIRERIVPYGINNTHPRFMGWVHGGGTAVGMLADMLSAGLNNNLGGRDHAPVLVERTVVRWAAEMLGMPPNSGGILVTGSSIANMIAVLTARRRAAGPAVRVDGVDKRLVGYAGATAHGCVARAFDMAGLGTAALRVIPCDDRHRLRADLLAVRVAEDRAAGLIPFIVVGTAGAVDTGAVDDLDALASFCAAEELWFHVDGAFGALAALSPRLHPLMAGLGRADSVAFDFHKWAQVPYDAGCVLVRDAPSQAAAFAQSLAYLSRADRGAAAGAPWPCDLGPDLSRGFRALKVWMTLRSFGTDGLGRMVDGCCAVASHLAARVEREPMLELMAPVPLNIVCFRVTVPGRPDLDDLNEELVKDLHESGIAVPSTTTVGGTRVIRAAIVNHRTGPEDADAMIDGLLALLDRRLAGARPLP</sequence>
<accession>A0ABT1VYH5</accession>
<comment type="caution">
    <text evidence="6">The sequence shown here is derived from an EMBL/GenBank/DDBJ whole genome shotgun (WGS) entry which is preliminary data.</text>
</comment>
<organism evidence="6 7">
    <name type="scientific">Rhizosaccharibacter radicis</name>
    <dbReference type="NCBI Taxonomy" id="2782605"/>
    <lineage>
        <taxon>Bacteria</taxon>
        <taxon>Pseudomonadati</taxon>
        <taxon>Pseudomonadota</taxon>
        <taxon>Alphaproteobacteria</taxon>
        <taxon>Acetobacterales</taxon>
        <taxon>Acetobacteraceae</taxon>
        <taxon>Rhizosaccharibacter</taxon>
    </lineage>
</organism>
<evidence type="ECO:0000256" key="5">
    <source>
        <dbReference type="RuleBase" id="RU000382"/>
    </source>
</evidence>
<keyword evidence="2" id="KW-0210">Decarboxylase</keyword>
<dbReference type="InterPro" id="IPR002129">
    <property type="entry name" value="PyrdxlP-dep_de-COase"/>
</dbReference>
<dbReference type="Pfam" id="PF00282">
    <property type="entry name" value="Pyridoxal_deC"/>
    <property type="match status" value="1"/>
</dbReference>
<dbReference type="InterPro" id="IPR015424">
    <property type="entry name" value="PyrdxlP-dep_Trfase"/>
</dbReference>
<reference evidence="6 7" key="1">
    <citation type="submission" date="2022-06" db="EMBL/GenBank/DDBJ databases">
        <title>Rhizosaccharibacter gen. nov. sp. nov. KSS12, endophytic bacteria isolated from sugarcane.</title>
        <authorList>
            <person name="Pitiwittayakul N."/>
        </authorList>
    </citation>
    <scope>NUCLEOTIDE SEQUENCE [LARGE SCALE GENOMIC DNA]</scope>
    <source>
        <strain evidence="6 7">KSS12</strain>
    </source>
</reference>
<comment type="cofactor">
    <cofactor evidence="1 5">
        <name>pyridoxal 5'-phosphate</name>
        <dbReference type="ChEBI" id="CHEBI:597326"/>
    </cofactor>
</comment>
<protein>
    <submittedName>
        <fullName evidence="6">Pyridoxal-dependent decarboxylase</fullName>
    </submittedName>
</protein>
<dbReference type="PANTHER" id="PTHR11999">
    <property type="entry name" value="GROUP II PYRIDOXAL-5-PHOSPHATE DECARBOXYLASE"/>
    <property type="match status" value="1"/>
</dbReference>
<name>A0ABT1VYH5_9PROT</name>
<keyword evidence="3 5" id="KW-0663">Pyridoxal phosphate</keyword>
<evidence type="ECO:0000256" key="4">
    <source>
        <dbReference type="ARBA" id="ARBA00023239"/>
    </source>
</evidence>
<evidence type="ECO:0000256" key="1">
    <source>
        <dbReference type="ARBA" id="ARBA00001933"/>
    </source>
</evidence>
<dbReference type="Gene3D" id="3.90.1150.170">
    <property type="match status" value="2"/>
</dbReference>
<evidence type="ECO:0000256" key="2">
    <source>
        <dbReference type="ARBA" id="ARBA00022793"/>
    </source>
</evidence>
<evidence type="ECO:0000313" key="7">
    <source>
        <dbReference type="Proteomes" id="UP001524547"/>
    </source>
</evidence>
<dbReference type="Proteomes" id="UP001524547">
    <property type="component" value="Unassembled WGS sequence"/>
</dbReference>
<keyword evidence="7" id="KW-1185">Reference proteome</keyword>
<dbReference type="EMBL" id="JAMZEJ010000004">
    <property type="protein sequence ID" value="MCQ8240703.1"/>
    <property type="molecule type" value="Genomic_DNA"/>
</dbReference>
<dbReference type="PRINTS" id="PR00800">
    <property type="entry name" value="YHDCRBOXLASE"/>
</dbReference>
<dbReference type="RefSeq" id="WP_422919444.1">
    <property type="nucleotide sequence ID" value="NZ_JAMZEJ010000004.1"/>
</dbReference>
<dbReference type="InterPro" id="IPR010977">
    <property type="entry name" value="Aromatic_deC"/>
</dbReference>
<dbReference type="PANTHER" id="PTHR11999:SF70">
    <property type="entry name" value="MIP05841P"/>
    <property type="match status" value="1"/>
</dbReference>
<dbReference type="Gene3D" id="3.40.640.10">
    <property type="entry name" value="Type I PLP-dependent aspartate aminotransferase-like (Major domain)"/>
    <property type="match status" value="1"/>
</dbReference>